<dbReference type="HAMAP" id="MF_01875">
    <property type="entry name" value="Prokaryotic_Ku"/>
    <property type="match status" value="1"/>
</dbReference>
<evidence type="ECO:0000256" key="2">
    <source>
        <dbReference type="HAMAP-Rule" id="MF_01875"/>
    </source>
</evidence>
<protein>
    <recommendedName>
        <fullName evidence="2">Non-homologous end joining protein Ku</fullName>
    </recommendedName>
</protein>
<comment type="function">
    <text evidence="2">With LigD forms a non-homologous end joining (NHEJ) DNA repair enzyme, which repairs dsDNA breaks with reduced fidelity. Binds linear dsDNA with 5'- and 3'- overhangs but not closed circular dsDNA nor ssDNA. Recruits and stimulates the ligase activity of LigD.</text>
</comment>
<dbReference type="OrthoDB" id="9795084at2"/>
<dbReference type="GO" id="GO:0006310">
    <property type="term" value="P:DNA recombination"/>
    <property type="evidence" value="ECO:0007669"/>
    <property type="project" value="UniProtKB-KW"/>
</dbReference>
<dbReference type="Pfam" id="PF02735">
    <property type="entry name" value="Ku"/>
    <property type="match status" value="1"/>
</dbReference>
<dbReference type="InterPro" id="IPR009187">
    <property type="entry name" value="Prok_Ku"/>
</dbReference>
<keyword evidence="1 2" id="KW-0238">DNA-binding</keyword>
<dbReference type="eggNOG" id="COG1273">
    <property type="taxonomic scope" value="Bacteria"/>
</dbReference>
<evidence type="ECO:0000313" key="5">
    <source>
        <dbReference type="Proteomes" id="UP000007590"/>
    </source>
</evidence>
<dbReference type="InterPro" id="IPR006164">
    <property type="entry name" value="DNA_bd_Ku70/Ku80"/>
</dbReference>
<dbReference type="AlphaFoldDB" id="H8KQC0"/>
<dbReference type="EMBL" id="CP003349">
    <property type="protein sequence ID" value="AFD06415.1"/>
    <property type="molecule type" value="Genomic_DNA"/>
</dbReference>
<keyword evidence="5" id="KW-1185">Reference proteome</keyword>
<dbReference type="InterPro" id="IPR016194">
    <property type="entry name" value="SPOC-like_C_dom_sf"/>
</dbReference>
<reference evidence="4" key="1">
    <citation type="submission" date="2012-02" db="EMBL/GenBank/DDBJ databases">
        <title>The complete genome of Solitalea canadensis DSM 3403.</title>
        <authorList>
            <consortium name="US DOE Joint Genome Institute (JGI-PGF)"/>
            <person name="Lucas S."/>
            <person name="Copeland A."/>
            <person name="Lapidus A."/>
            <person name="Glavina del Rio T."/>
            <person name="Dalin E."/>
            <person name="Tice H."/>
            <person name="Bruce D."/>
            <person name="Goodwin L."/>
            <person name="Pitluck S."/>
            <person name="Peters L."/>
            <person name="Ovchinnikova G."/>
            <person name="Lu M."/>
            <person name="Kyrpides N."/>
            <person name="Mavromatis K."/>
            <person name="Ivanova N."/>
            <person name="Brettin T."/>
            <person name="Detter J.C."/>
            <person name="Han C."/>
            <person name="Larimer F."/>
            <person name="Land M."/>
            <person name="Hauser L."/>
            <person name="Markowitz V."/>
            <person name="Cheng J.-F."/>
            <person name="Hugenholtz P."/>
            <person name="Woyke T."/>
            <person name="Wu D."/>
            <person name="Spring S."/>
            <person name="Schroeder M."/>
            <person name="Kopitz M."/>
            <person name="Brambilla E."/>
            <person name="Klenk H.-P."/>
            <person name="Eisen J.A."/>
        </authorList>
    </citation>
    <scope>NUCLEOTIDE SEQUENCE</scope>
    <source>
        <strain evidence="4">DSM 3403</strain>
    </source>
</reference>
<dbReference type="Gene3D" id="2.40.290.10">
    <property type="match status" value="1"/>
</dbReference>
<keyword evidence="2" id="KW-0233">DNA recombination</keyword>
<dbReference type="HOGENOM" id="CLU_048975_0_1_10"/>
<keyword evidence="2" id="KW-0234">DNA repair</keyword>
<comment type="subunit">
    <text evidence="2">Homodimer. Interacts with LigD.</text>
</comment>
<evidence type="ECO:0000313" key="4">
    <source>
        <dbReference type="EMBL" id="AFD06415.1"/>
    </source>
</evidence>
<dbReference type="NCBIfam" id="TIGR02772">
    <property type="entry name" value="Ku_bact"/>
    <property type="match status" value="1"/>
</dbReference>
<dbReference type="STRING" id="929556.Solca_1327"/>
<dbReference type="GO" id="GO:0006303">
    <property type="term" value="P:double-strand break repair via nonhomologous end joining"/>
    <property type="evidence" value="ECO:0007669"/>
    <property type="project" value="UniProtKB-UniRule"/>
</dbReference>
<sequence>MKPIWNGMISFGLVSIPIGLEPATQKTGPELHMLDKADHERIKTKKVNENTGKEVTEANIVKGFMYNGDYVILEDEDFEEAAPEKTKLIEIENFIDLKEVDPIYFDTPYYAHPEKRGIKAYTLLRSVLSKSNKAGVGKFVLRTKEYVCLLRAMENVIVVQTLLFPEEVRTTEELNLDEEKISKDELELAIDYIAENTEKFDVSKYHNTYYKALFDRINEKAKGKAPKRGKVIEMKPAAKKNDDLVSQLINSLNTKKKSRSKEVN</sequence>
<dbReference type="PIRSF" id="PIRSF006493">
    <property type="entry name" value="Prok_Ku"/>
    <property type="match status" value="1"/>
</dbReference>
<gene>
    <name evidence="2" type="primary">ku</name>
    <name evidence="4" type="ordered locus">Solca_1327</name>
</gene>
<organism evidence="4 5">
    <name type="scientific">Solitalea canadensis (strain ATCC 29591 / DSM 3403 / JCM 21819 / LMG 8368 / NBRC 15130 / NCIMB 12057 / USAM 9D)</name>
    <name type="common">Flexibacter canadensis</name>
    <dbReference type="NCBI Taxonomy" id="929556"/>
    <lineage>
        <taxon>Bacteria</taxon>
        <taxon>Pseudomonadati</taxon>
        <taxon>Bacteroidota</taxon>
        <taxon>Sphingobacteriia</taxon>
        <taxon>Sphingobacteriales</taxon>
        <taxon>Sphingobacteriaceae</taxon>
        <taxon>Solitalea</taxon>
    </lineage>
</organism>
<evidence type="ECO:0000259" key="3">
    <source>
        <dbReference type="SMART" id="SM00559"/>
    </source>
</evidence>
<dbReference type="PANTHER" id="PTHR41251:SF1">
    <property type="entry name" value="NON-HOMOLOGOUS END JOINING PROTEIN KU"/>
    <property type="match status" value="1"/>
</dbReference>
<dbReference type="KEGG" id="scn:Solca_1327"/>
<dbReference type="Proteomes" id="UP000007590">
    <property type="component" value="Chromosome"/>
</dbReference>
<feature type="domain" description="Ku" evidence="3">
    <location>
        <begin position="52"/>
        <end position="179"/>
    </location>
</feature>
<comment type="similarity">
    <text evidence="2">Belongs to the prokaryotic Ku family.</text>
</comment>
<dbReference type="SMART" id="SM00559">
    <property type="entry name" value="Ku78"/>
    <property type="match status" value="1"/>
</dbReference>
<keyword evidence="2" id="KW-0227">DNA damage</keyword>
<dbReference type="PANTHER" id="PTHR41251">
    <property type="entry name" value="NON-HOMOLOGOUS END JOINING PROTEIN KU"/>
    <property type="match status" value="1"/>
</dbReference>
<dbReference type="SUPFAM" id="SSF100939">
    <property type="entry name" value="SPOC domain-like"/>
    <property type="match status" value="1"/>
</dbReference>
<accession>H8KQC0</accession>
<name>H8KQC0_SOLCM</name>
<evidence type="ECO:0000256" key="1">
    <source>
        <dbReference type="ARBA" id="ARBA00023125"/>
    </source>
</evidence>
<dbReference type="GO" id="GO:0003690">
    <property type="term" value="F:double-stranded DNA binding"/>
    <property type="evidence" value="ECO:0007669"/>
    <property type="project" value="UniProtKB-UniRule"/>
</dbReference>
<dbReference type="RefSeq" id="WP_014679642.1">
    <property type="nucleotide sequence ID" value="NC_017770.1"/>
</dbReference>
<proteinExistence type="inferred from homology"/>